<dbReference type="KEGG" id="lbc:LACBIDRAFT_309236"/>
<dbReference type="AlphaFoldDB" id="B0CVW6"/>
<dbReference type="Proteomes" id="UP000001194">
    <property type="component" value="Unassembled WGS sequence"/>
</dbReference>
<gene>
    <name evidence="1" type="ORF">LACBIDRAFT_309236</name>
</gene>
<sequence>MMTPPSPFFYGSKSFRIQWRDSNHHPFPFVTDRLGLLILWDFRLPLAPSQPLVSPALSLGPTRSLQNFICN</sequence>
<protein>
    <submittedName>
        <fullName evidence="1">Predicted protein</fullName>
    </submittedName>
</protein>
<name>B0CVW6_LACBS</name>
<accession>B0CVW6</accession>
<dbReference type="GeneID" id="6071907"/>
<organism evidence="2">
    <name type="scientific">Laccaria bicolor (strain S238N-H82 / ATCC MYA-4686)</name>
    <name type="common">Bicoloured deceiver</name>
    <name type="synonym">Laccaria laccata var. bicolor</name>
    <dbReference type="NCBI Taxonomy" id="486041"/>
    <lineage>
        <taxon>Eukaryota</taxon>
        <taxon>Fungi</taxon>
        <taxon>Dikarya</taxon>
        <taxon>Basidiomycota</taxon>
        <taxon>Agaricomycotina</taxon>
        <taxon>Agaricomycetes</taxon>
        <taxon>Agaricomycetidae</taxon>
        <taxon>Agaricales</taxon>
        <taxon>Agaricineae</taxon>
        <taxon>Hydnangiaceae</taxon>
        <taxon>Laccaria</taxon>
    </lineage>
</organism>
<dbReference type="HOGENOM" id="CLU_2740457_0_0_1"/>
<reference evidence="1 2" key="1">
    <citation type="journal article" date="2008" name="Nature">
        <title>The genome of Laccaria bicolor provides insights into mycorrhizal symbiosis.</title>
        <authorList>
            <person name="Martin F."/>
            <person name="Aerts A."/>
            <person name="Ahren D."/>
            <person name="Brun A."/>
            <person name="Danchin E.G.J."/>
            <person name="Duchaussoy F."/>
            <person name="Gibon J."/>
            <person name="Kohler A."/>
            <person name="Lindquist E."/>
            <person name="Pereda V."/>
            <person name="Salamov A."/>
            <person name="Shapiro H.J."/>
            <person name="Wuyts J."/>
            <person name="Blaudez D."/>
            <person name="Buee M."/>
            <person name="Brokstein P."/>
            <person name="Canbaeck B."/>
            <person name="Cohen D."/>
            <person name="Courty P.E."/>
            <person name="Coutinho P.M."/>
            <person name="Delaruelle C."/>
            <person name="Detter J.C."/>
            <person name="Deveau A."/>
            <person name="DiFazio S."/>
            <person name="Duplessis S."/>
            <person name="Fraissinet-Tachet L."/>
            <person name="Lucic E."/>
            <person name="Frey-Klett P."/>
            <person name="Fourrey C."/>
            <person name="Feussner I."/>
            <person name="Gay G."/>
            <person name="Grimwood J."/>
            <person name="Hoegger P.J."/>
            <person name="Jain P."/>
            <person name="Kilaru S."/>
            <person name="Labbe J."/>
            <person name="Lin Y.C."/>
            <person name="Legue V."/>
            <person name="Le Tacon F."/>
            <person name="Marmeisse R."/>
            <person name="Melayah D."/>
            <person name="Montanini B."/>
            <person name="Muratet M."/>
            <person name="Nehls U."/>
            <person name="Niculita-Hirzel H."/>
            <person name="Oudot-Le Secq M.P."/>
            <person name="Peter M."/>
            <person name="Quesneville H."/>
            <person name="Rajashekar B."/>
            <person name="Reich M."/>
            <person name="Rouhier N."/>
            <person name="Schmutz J."/>
            <person name="Yin T."/>
            <person name="Chalot M."/>
            <person name="Henrissat B."/>
            <person name="Kuees U."/>
            <person name="Lucas S."/>
            <person name="Van de Peer Y."/>
            <person name="Podila G.K."/>
            <person name="Polle A."/>
            <person name="Pukkila P.J."/>
            <person name="Richardson P.M."/>
            <person name="Rouze P."/>
            <person name="Sanders I.R."/>
            <person name="Stajich J.E."/>
            <person name="Tunlid A."/>
            <person name="Tuskan G."/>
            <person name="Grigoriev I.V."/>
        </authorList>
    </citation>
    <scope>NUCLEOTIDE SEQUENCE [LARGE SCALE GENOMIC DNA]</scope>
    <source>
        <strain evidence="2">S238N-H82 / ATCC MYA-4686</strain>
    </source>
</reference>
<dbReference type="EMBL" id="DS547093">
    <property type="protein sequence ID" value="EDR13405.1"/>
    <property type="molecule type" value="Genomic_DNA"/>
</dbReference>
<dbReference type="RefSeq" id="XP_001875903.1">
    <property type="nucleotide sequence ID" value="XM_001875868.1"/>
</dbReference>
<proteinExistence type="predicted"/>
<evidence type="ECO:0000313" key="2">
    <source>
        <dbReference type="Proteomes" id="UP000001194"/>
    </source>
</evidence>
<dbReference type="InParanoid" id="B0CVW6"/>
<keyword evidence="2" id="KW-1185">Reference proteome</keyword>
<evidence type="ECO:0000313" key="1">
    <source>
        <dbReference type="EMBL" id="EDR13405.1"/>
    </source>
</evidence>